<dbReference type="InterPro" id="IPR003500">
    <property type="entry name" value="RpiB_LacA_LacB"/>
</dbReference>
<keyword evidence="1" id="KW-0413">Isomerase</keyword>
<dbReference type="Pfam" id="PF02502">
    <property type="entry name" value="LacAB_rpiB"/>
    <property type="match status" value="1"/>
</dbReference>
<dbReference type="EMBL" id="UINC01053592">
    <property type="protein sequence ID" value="SVB70295.1"/>
    <property type="molecule type" value="Genomic_DNA"/>
</dbReference>
<evidence type="ECO:0008006" key="3">
    <source>
        <dbReference type="Google" id="ProtNLM"/>
    </source>
</evidence>
<dbReference type="NCBIfam" id="NF004051">
    <property type="entry name" value="PRK05571.1"/>
    <property type="match status" value="1"/>
</dbReference>
<dbReference type="PANTHER" id="PTHR30345:SF0">
    <property type="entry name" value="DNA DAMAGE-REPAIR_TOLERATION PROTEIN DRT102"/>
    <property type="match status" value="1"/>
</dbReference>
<accession>A0A382G6A1</accession>
<dbReference type="GO" id="GO:0019316">
    <property type="term" value="P:D-allose catabolic process"/>
    <property type="evidence" value="ECO:0007669"/>
    <property type="project" value="TreeGrafter"/>
</dbReference>
<evidence type="ECO:0000256" key="1">
    <source>
        <dbReference type="ARBA" id="ARBA00023235"/>
    </source>
</evidence>
<dbReference type="InterPro" id="IPR036569">
    <property type="entry name" value="RpiB_LacA_LacB_sf"/>
</dbReference>
<dbReference type="GO" id="GO:0004751">
    <property type="term" value="F:ribose-5-phosphate isomerase activity"/>
    <property type="evidence" value="ECO:0007669"/>
    <property type="project" value="TreeGrafter"/>
</dbReference>
<dbReference type="PIRSF" id="PIRSF005384">
    <property type="entry name" value="RpiB_LacA_B"/>
    <property type="match status" value="1"/>
</dbReference>
<proteinExistence type="predicted"/>
<reference evidence="2" key="1">
    <citation type="submission" date="2018-05" db="EMBL/GenBank/DDBJ databases">
        <authorList>
            <person name="Lanie J.A."/>
            <person name="Ng W.-L."/>
            <person name="Kazmierczak K.M."/>
            <person name="Andrzejewski T.M."/>
            <person name="Davidsen T.M."/>
            <person name="Wayne K.J."/>
            <person name="Tettelin H."/>
            <person name="Glass J.I."/>
            <person name="Rusch D."/>
            <person name="Podicherti R."/>
            <person name="Tsui H.-C.T."/>
            <person name="Winkler M.E."/>
        </authorList>
    </citation>
    <scope>NUCLEOTIDE SEQUENCE</scope>
</reference>
<name>A0A382G6A1_9ZZZZ</name>
<dbReference type="Gene3D" id="3.40.1400.10">
    <property type="entry name" value="Sugar-phosphate isomerase, RpiB/LacA/LacB"/>
    <property type="match status" value="1"/>
</dbReference>
<dbReference type="PANTHER" id="PTHR30345">
    <property type="entry name" value="RIBOSE-5-PHOSPHATE ISOMERASE B"/>
    <property type="match status" value="1"/>
</dbReference>
<evidence type="ECO:0000313" key="2">
    <source>
        <dbReference type="EMBL" id="SVB70295.1"/>
    </source>
</evidence>
<dbReference type="InterPro" id="IPR004785">
    <property type="entry name" value="RpiB"/>
</dbReference>
<organism evidence="2">
    <name type="scientific">marine metagenome</name>
    <dbReference type="NCBI Taxonomy" id="408172"/>
    <lineage>
        <taxon>unclassified sequences</taxon>
        <taxon>metagenomes</taxon>
        <taxon>ecological metagenomes</taxon>
    </lineage>
</organism>
<gene>
    <name evidence="2" type="ORF">METZ01_LOCUS223149</name>
</gene>
<dbReference type="AlphaFoldDB" id="A0A382G6A1"/>
<dbReference type="NCBIfam" id="TIGR00689">
    <property type="entry name" value="rpiB_lacA_lacB"/>
    <property type="match status" value="1"/>
</dbReference>
<protein>
    <recommendedName>
        <fullName evidence="3">Ribose 5-phosphate isomerase B</fullName>
    </recommendedName>
</protein>
<dbReference type="NCBIfam" id="TIGR01120">
    <property type="entry name" value="rpiB"/>
    <property type="match status" value="1"/>
</dbReference>
<dbReference type="GO" id="GO:0009052">
    <property type="term" value="P:pentose-phosphate shunt, non-oxidative branch"/>
    <property type="evidence" value="ECO:0007669"/>
    <property type="project" value="TreeGrafter"/>
</dbReference>
<sequence>MKNKIYIASDHAGFALKEEILKLSQESIVDLGTNSSEIVDYPDYAYNLVEHLKSDLDARGILICGSGIGMAIAANRDKNIRAGLAFNPEIAKLMRQHNNANVLVLPGRFIDVQVALKCVDNFLSTNFESGRHKKRIDKLNKS</sequence>
<dbReference type="SUPFAM" id="SSF89623">
    <property type="entry name" value="Ribose/Galactose isomerase RpiB/AlsB"/>
    <property type="match status" value="1"/>
</dbReference>